<feature type="compositionally biased region" description="Low complexity" evidence="1">
    <location>
        <begin position="27"/>
        <end position="46"/>
    </location>
</feature>
<dbReference type="RefSeq" id="WP_135120514.1">
    <property type="nucleotide sequence ID" value="NZ_SPQZ01000003.1"/>
</dbReference>
<sequence length="223" mass="22309">MPGRRAGLAGTAALAIALLLSACAPATDPDAAPTTTAPAPEASADGDASDDAAADAADSPLSFAANPRFAGDELPQIADGLVSDSRWTLTSPDDGTGSWGYTSTDDACTITLSQVMLPDELTGQTDDLDATRSYLAAVLQEDLQVVEDNAQVHQFAGGDDPTEALLLSAGGQDGSAWFVLLRVFSSVDAAVGVSGQCSAGTDVRTAIATAEGKLGIVAPLAAG</sequence>
<evidence type="ECO:0008006" key="5">
    <source>
        <dbReference type="Google" id="ProtNLM"/>
    </source>
</evidence>
<dbReference type="EMBL" id="SPQZ01000003">
    <property type="protein sequence ID" value="TFV98495.1"/>
    <property type="molecule type" value="Genomic_DNA"/>
</dbReference>
<feature type="region of interest" description="Disordered" evidence="1">
    <location>
        <begin position="27"/>
        <end position="57"/>
    </location>
</feature>
<keyword evidence="2" id="KW-0732">Signal</keyword>
<evidence type="ECO:0000313" key="3">
    <source>
        <dbReference type="EMBL" id="TFV98495.1"/>
    </source>
</evidence>
<keyword evidence="4" id="KW-1185">Reference proteome</keyword>
<evidence type="ECO:0000256" key="1">
    <source>
        <dbReference type="SAM" id="MobiDB-lite"/>
    </source>
</evidence>
<comment type="caution">
    <text evidence="3">The sequence shown here is derived from an EMBL/GenBank/DDBJ whole genome shotgun (WGS) entry which is preliminary data.</text>
</comment>
<protein>
    <recommendedName>
        <fullName evidence="5">DUF3558 domain-containing protein</fullName>
    </recommendedName>
</protein>
<name>A0A4Y9R4Z3_9MICO</name>
<reference evidence="3 4" key="1">
    <citation type="journal article" date="2018" name="J. Microbiol.">
        <title>Leifsonia flava sp. nov., a novel actinobacterium isolated from the rhizosphere of Aquilegia viridiflora.</title>
        <authorList>
            <person name="Cai Y."/>
            <person name="Tao W.Z."/>
            <person name="Ma Y.J."/>
            <person name="Cheng J."/>
            <person name="Zhang M.Y."/>
            <person name="Zhang Y.X."/>
        </authorList>
    </citation>
    <scope>NUCLEOTIDE SEQUENCE [LARGE SCALE GENOMIC DNA]</scope>
    <source>
        <strain evidence="3 4">SYP-B2174</strain>
    </source>
</reference>
<dbReference type="InterPro" id="IPR006311">
    <property type="entry name" value="TAT_signal"/>
</dbReference>
<dbReference type="Proteomes" id="UP000298127">
    <property type="component" value="Unassembled WGS sequence"/>
</dbReference>
<feature type="signal peptide" evidence="2">
    <location>
        <begin position="1"/>
        <end position="26"/>
    </location>
</feature>
<feature type="chain" id="PRO_5039064115" description="DUF3558 domain-containing protein" evidence="2">
    <location>
        <begin position="27"/>
        <end position="223"/>
    </location>
</feature>
<dbReference type="AlphaFoldDB" id="A0A4Y9R4Z3"/>
<dbReference type="PROSITE" id="PS51318">
    <property type="entry name" value="TAT"/>
    <property type="match status" value="1"/>
</dbReference>
<organism evidence="3 4">
    <name type="scientific">Orlajensenia leifsoniae</name>
    <dbReference type="NCBI Taxonomy" id="2561933"/>
    <lineage>
        <taxon>Bacteria</taxon>
        <taxon>Bacillati</taxon>
        <taxon>Actinomycetota</taxon>
        <taxon>Actinomycetes</taxon>
        <taxon>Micrococcales</taxon>
        <taxon>Microbacteriaceae</taxon>
        <taxon>Orlajensenia</taxon>
    </lineage>
</organism>
<evidence type="ECO:0000313" key="4">
    <source>
        <dbReference type="Proteomes" id="UP000298127"/>
    </source>
</evidence>
<gene>
    <name evidence="3" type="ORF">E4M00_10955</name>
</gene>
<accession>A0A4Y9R4Z3</accession>
<evidence type="ECO:0000256" key="2">
    <source>
        <dbReference type="SAM" id="SignalP"/>
    </source>
</evidence>
<proteinExistence type="predicted"/>
<dbReference type="PROSITE" id="PS51257">
    <property type="entry name" value="PROKAR_LIPOPROTEIN"/>
    <property type="match status" value="1"/>
</dbReference>